<keyword evidence="1" id="KW-0472">Membrane</keyword>
<dbReference type="KEGG" id="bcou:IC761_30210"/>
<feature type="domain" description="DUF6644" evidence="2">
    <location>
        <begin position="31"/>
        <end position="162"/>
    </location>
</feature>
<accession>A0A7S9DED9</accession>
<dbReference type="InterPro" id="IPR046586">
    <property type="entry name" value="DUF6644"/>
</dbReference>
<feature type="transmembrane region" description="Helical" evidence="1">
    <location>
        <begin position="33"/>
        <end position="56"/>
    </location>
</feature>
<feature type="transmembrane region" description="Helical" evidence="1">
    <location>
        <begin position="101"/>
        <end position="121"/>
    </location>
</feature>
<name>A0A7S9DED9_9BRAD</name>
<feature type="transmembrane region" description="Helical" evidence="1">
    <location>
        <begin position="141"/>
        <end position="161"/>
    </location>
</feature>
<sequence length="167" mass="18047">MSQFSDLVAFFEDSGVAEAIRESDTLFPSVESVHVVAICLVVGTILTLDLRLLGFASVGRPVSRLSSAILPVTWGAFAIAATSGFLLFISNATKYLGNGYFLAKLVLICAAWLNMVIFHAISAKDMPQWDKQARPPMSARIAGLLSILLWIAVVACGRWIGFTIQVL</sequence>
<dbReference type="Pfam" id="PF20349">
    <property type="entry name" value="DUF6644"/>
    <property type="match status" value="1"/>
</dbReference>
<proteinExistence type="predicted"/>
<evidence type="ECO:0000256" key="1">
    <source>
        <dbReference type="SAM" id="Phobius"/>
    </source>
</evidence>
<dbReference type="AlphaFoldDB" id="A0A7S9DED9"/>
<dbReference type="EMBL" id="CP061379">
    <property type="protein sequence ID" value="QPF95359.1"/>
    <property type="molecule type" value="Genomic_DNA"/>
</dbReference>
<feature type="transmembrane region" description="Helical" evidence="1">
    <location>
        <begin position="68"/>
        <end position="89"/>
    </location>
</feature>
<keyword evidence="1" id="KW-1133">Transmembrane helix</keyword>
<protein>
    <recommendedName>
        <fullName evidence="2">DUF6644 domain-containing protein</fullName>
    </recommendedName>
</protein>
<organism evidence="3 4">
    <name type="scientific">Bradyrhizobium commune</name>
    <dbReference type="NCBI Taxonomy" id="83627"/>
    <lineage>
        <taxon>Bacteria</taxon>
        <taxon>Pseudomonadati</taxon>
        <taxon>Pseudomonadota</taxon>
        <taxon>Alphaproteobacteria</taxon>
        <taxon>Hyphomicrobiales</taxon>
        <taxon>Nitrobacteraceae</taxon>
        <taxon>Bradyrhizobium</taxon>
    </lineage>
</organism>
<reference evidence="3 4" key="1">
    <citation type="submission" date="2020-09" db="EMBL/GenBank/DDBJ databases">
        <title>Complete genomes of bradyrhizobia occurring on native shrubby legumes in Australia.</title>
        <authorList>
            <person name="Lafay B."/>
        </authorList>
    </citation>
    <scope>NUCLEOTIDE SEQUENCE [LARGE SCALE GENOMIC DNA]</scope>
    <source>
        <strain evidence="3 4">BDV5040</strain>
    </source>
</reference>
<evidence type="ECO:0000313" key="3">
    <source>
        <dbReference type="EMBL" id="QPF95359.1"/>
    </source>
</evidence>
<keyword evidence="4" id="KW-1185">Reference proteome</keyword>
<keyword evidence="1" id="KW-0812">Transmembrane</keyword>
<gene>
    <name evidence="3" type="ORF">IC761_30210</name>
</gene>
<evidence type="ECO:0000259" key="2">
    <source>
        <dbReference type="Pfam" id="PF20349"/>
    </source>
</evidence>
<dbReference type="Proteomes" id="UP000594621">
    <property type="component" value="Chromosome"/>
</dbReference>
<evidence type="ECO:0000313" key="4">
    <source>
        <dbReference type="Proteomes" id="UP000594621"/>
    </source>
</evidence>